<feature type="compositionally biased region" description="Basic and acidic residues" evidence="1">
    <location>
        <begin position="31"/>
        <end position="41"/>
    </location>
</feature>
<reference evidence="2" key="1">
    <citation type="submission" date="1996-11" db="EMBL/GenBank/DDBJ databases">
        <authorList>
            <person name="Faria J.C."/>
            <person name="Souza-Dias J.A.C."/>
            <person name="Slack S.A."/>
            <person name="Maxwell D.P."/>
        </authorList>
    </citation>
    <scope>NUCLEOTIDE SEQUENCE</scope>
    <source>
        <strain evidence="2">Brazil 1</strain>
    </source>
</reference>
<name>O12700_9GEMI</name>
<gene>
    <name evidence="2" type="primary">BV1</name>
</gene>
<sequence>MFINKYRRGLSSNQRRGYPRQSSGKRSYYVKRPEWERRSSK</sequence>
<dbReference type="EMBL" id="U80042">
    <property type="protein sequence ID" value="AAB39327.1"/>
    <property type="molecule type" value="Genomic_DNA"/>
</dbReference>
<evidence type="ECO:0000256" key="1">
    <source>
        <dbReference type="SAM" id="MobiDB-lite"/>
    </source>
</evidence>
<organism evidence="2">
    <name type="scientific">Tomato yellow vein streak virus</name>
    <dbReference type="NCBI Taxonomy" id="55216"/>
    <lineage>
        <taxon>Viruses</taxon>
        <taxon>Monodnaviria</taxon>
        <taxon>Shotokuvirae</taxon>
        <taxon>Cressdnaviricota</taxon>
        <taxon>Repensiviricetes</taxon>
        <taxon>Geplafuvirales</taxon>
        <taxon>Geminiviridae</taxon>
        <taxon>Begomovirus</taxon>
        <taxon>Begomovirus solanumflavusvenae</taxon>
    </lineage>
</organism>
<protein>
    <submittedName>
        <fullName evidence="2">Movement protein</fullName>
    </submittedName>
</protein>
<feature type="region of interest" description="Disordered" evidence="1">
    <location>
        <begin position="1"/>
        <end position="41"/>
    </location>
</feature>
<feature type="non-terminal residue" evidence="2">
    <location>
        <position position="41"/>
    </location>
</feature>
<feature type="compositionally biased region" description="Polar residues" evidence="1">
    <location>
        <begin position="10"/>
        <end position="25"/>
    </location>
</feature>
<proteinExistence type="predicted"/>
<evidence type="ECO:0000313" key="2">
    <source>
        <dbReference type="EMBL" id="AAB39327.1"/>
    </source>
</evidence>
<accession>O12700</accession>